<dbReference type="Pfam" id="PF01411">
    <property type="entry name" value="tRNA-synt_2c"/>
    <property type="match status" value="1"/>
</dbReference>
<dbReference type="InterPro" id="IPR002318">
    <property type="entry name" value="Ala-tRNA-lgiase_IIc"/>
</dbReference>
<dbReference type="GO" id="GO:0004813">
    <property type="term" value="F:alanine-tRNA ligase activity"/>
    <property type="evidence" value="ECO:0007669"/>
    <property type="project" value="UniProtKB-UniRule"/>
</dbReference>
<comment type="similarity">
    <text evidence="1 14">Belongs to the class-II aminoacyl-tRNA synthetase family.</text>
</comment>
<feature type="domain" description="Alanyl-transfer RNA synthetases family profile" evidence="16">
    <location>
        <begin position="1"/>
        <end position="720"/>
    </location>
</feature>
<dbReference type="FunFam" id="3.30.930.10:FF:000046">
    <property type="entry name" value="Alanine--tRNA ligase"/>
    <property type="match status" value="1"/>
</dbReference>
<dbReference type="Proteomes" id="UP000265692">
    <property type="component" value="Unassembled WGS sequence"/>
</dbReference>
<dbReference type="GO" id="GO:0006419">
    <property type="term" value="P:alanyl-tRNA aminoacylation"/>
    <property type="evidence" value="ECO:0007669"/>
    <property type="project" value="UniProtKB-UniRule"/>
</dbReference>
<evidence type="ECO:0000256" key="2">
    <source>
        <dbReference type="ARBA" id="ARBA00022490"/>
    </source>
</evidence>
<evidence type="ECO:0000256" key="9">
    <source>
        <dbReference type="ARBA" id="ARBA00022884"/>
    </source>
</evidence>
<dbReference type="Gene3D" id="3.30.54.20">
    <property type="match status" value="1"/>
</dbReference>
<evidence type="ECO:0000313" key="18">
    <source>
        <dbReference type="Proteomes" id="UP000265692"/>
    </source>
</evidence>
<dbReference type="InterPro" id="IPR018164">
    <property type="entry name" value="Ala-tRNA-synth_IIc_N"/>
</dbReference>
<feature type="coiled-coil region" evidence="15">
    <location>
        <begin position="743"/>
        <end position="770"/>
    </location>
</feature>
<dbReference type="InterPro" id="IPR023033">
    <property type="entry name" value="Ala_tRNA_ligase_euk/bac"/>
</dbReference>
<dbReference type="GO" id="GO:0000049">
    <property type="term" value="F:tRNA binding"/>
    <property type="evidence" value="ECO:0007669"/>
    <property type="project" value="UniProtKB-KW"/>
</dbReference>
<dbReference type="GO" id="GO:0016740">
    <property type="term" value="F:transferase activity"/>
    <property type="evidence" value="ECO:0007669"/>
    <property type="project" value="UniProtKB-ARBA"/>
</dbReference>
<evidence type="ECO:0000256" key="8">
    <source>
        <dbReference type="ARBA" id="ARBA00022840"/>
    </source>
</evidence>
<dbReference type="InterPro" id="IPR003156">
    <property type="entry name" value="DHHA1_dom"/>
</dbReference>
<dbReference type="AlphaFoldDB" id="A0A396SB94"/>
<gene>
    <name evidence="14" type="primary">alaS</name>
    <name evidence="17" type="ORF">D1B33_07080</name>
</gene>
<feature type="coiled-coil region" evidence="15">
    <location>
        <begin position="428"/>
        <end position="455"/>
    </location>
</feature>
<dbReference type="SUPFAM" id="SSF101353">
    <property type="entry name" value="Putative anticodon-binding domain of alanyl-tRNA synthetase (AlaRS)"/>
    <property type="match status" value="1"/>
</dbReference>
<dbReference type="PANTHER" id="PTHR11777">
    <property type="entry name" value="ALANYL-TRNA SYNTHETASE"/>
    <property type="match status" value="1"/>
</dbReference>
<keyword evidence="15" id="KW-0175">Coiled coil</keyword>
<evidence type="ECO:0000313" key="17">
    <source>
        <dbReference type="EMBL" id="RHW38631.1"/>
    </source>
</evidence>
<dbReference type="Gene3D" id="3.30.930.10">
    <property type="entry name" value="Bira Bifunctional Protein, Domain 2"/>
    <property type="match status" value="1"/>
</dbReference>
<dbReference type="PROSITE" id="PS50860">
    <property type="entry name" value="AA_TRNA_LIGASE_II_ALA"/>
    <property type="match status" value="1"/>
</dbReference>
<accession>A0A396SB94</accession>
<dbReference type="CDD" id="cd00673">
    <property type="entry name" value="AlaRS_core"/>
    <property type="match status" value="1"/>
</dbReference>
<sequence>MKAADIRRKFLDFFIEKGHAQEPSAPLVPINDPSLLWINSGVATLKKYFDGRVIPDNPRITNAQKSIRTNDIENVGKTARHHTFFEMLGNFSIGDYFKKEAIHYAWEFLTDAKWMGFDPEKLSITLHPEDQEAYDIWKNEIGIPEERLIRIEGNFWDIGEGPSGPNSEIFYDRGPEYGNDENDPELYPGGENERYLEIWNLVFSEFNHNPDGTYTPLPKQNIDTGMGLERIASVVQNVPTNFDTDLFMPIIEKIEEFANRSYKRTGEIDLKEIFGSEEDINTPFKVIADHIRTVAFAIGDGALPSNEGRGYVLRRLLRRAVRYAKQIGIEKPFMFELVPTVGAIMQDFYPEVKDKTEFIQRVIKNEEERFHETLDGGLAILSEVIEKEKAAGLNIIPGSDAFRLYDTYGFPVELTEEYAEEAGMSVDLDGFEAAMKEQRDRARAARADVDSMQVQSEVLANLTQESNFVGYDTLETQTKVVAMVVNGSIAEVASEGEEVLVILAETPFYAEMGGQVADHGTIESDTFKAYVKDVQKAPNGQSLHTVIVESGEMHLNDTVTASVDREERKLVVKNHTATHIMHRALKDVLGEHVNQAGSYVGPDRLRFDYSHFGPATKEELEKIERIVNEKIWDDIAVIIEEKPIAEAKAMGAMALFGEKYGDVVRVVQVSDYSVELCGGIHVQRSSEIGLFKIVSEAGIGAGTRRIEAVTGKAAYEAVKEEQRVLEEAAGLVKANPKDLVTRIENLQHELKDKQRENEALSQKIANAQAGAILDAVQKFGEVSVLSTKVDAKDNNQLRQMMDDLKGKLDKAVIVLGAVDGDKVMLCAGVTKDLVGGNFHAGNIVKTVAEACGGKGGGRPDMAMAGAKDASKLEEALLSVYDYVKSTDQ</sequence>
<feature type="binding site" evidence="14">
    <location>
        <position position="677"/>
    </location>
    <ligand>
        <name>Zn(2+)</name>
        <dbReference type="ChEBI" id="CHEBI:29105"/>
    </ligand>
</feature>
<dbReference type="InterPro" id="IPR018163">
    <property type="entry name" value="Thr/Ala-tRNA-synth_IIc_edit"/>
</dbReference>
<keyword evidence="11 14" id="KW-0030">Aminoacyl-tRNA synthetase</keyword>
<comment type="cofactor">
    <cofactor evidence="14">
        <name>Zn(2+)</name>
        <dbReference type="ChEBI" id="CHEBI:29105"/>
    </cofactor>
    <text evidence="14">Binds 1 zinc ion per subunit.</text>
</comment>
<dbReference type="GO" id="GO:0005829">
    <property type="term" value="C:cytosol"/>
    <property type="evidence" value="ECO:0007669"/>
    <property type="project" value="TreeGrafter"/>
</dbReference>
<dbReference type="OrthoDB" id="9803884at2"/>
<dbReference type="FunFam" id="3.30.54.20:FF:000001">
    <property type="entry name" value="Alanine--tRNA ligase"/>
    <property type="match status" value="1"/>
</dbReference>
<evidence type="ECO:0000256" key="10">
    <source>
        <dbReference type="ARBA" id="ARBA00022917"/>
    </source>
</evidence>
<dbReference type="EC" id="6.1.1.7" evidence="14"/>
<evidence type="ECO:0000256" key="1">
    <source>
        <dbReference type="ARBA" id="ARBA00008226"/>
    </source>
</evidence>
<comment type="catalytic activity">
    <reaction evidence="13 14">
        <text>tRNA(Ala) + L-alanine + ATP = L-alanyl-tRNA(Ala) + AMP + diphosphate</text>
        <dbReference type="Rhea" id="RHEA:12540"/>
        <dbReference type="Rhea" id="RHEA-COMP:9657"/>
        <dbReference type="Rhea" id="RHEA-COMP:9923"/>
        <dbReference type="ChEBI" id="CHEBI:30616"/>
        <dbReference type="ChEBI" id="CHEBI:33019"/>
        <dbReference type="ChEBI" id="CHEBI:57972"/>
        <dbReference type="ChEBI" id="CHEBI:78442"/>
        <dbReference type="ChEBI" id="CHEBI:78497"/>
        <dbReference type="ChEBI" id="CHEBI:456215"/>
        <dbReference type="EC" id="6.1.1.7"/>
    </reaction>
</comment>
<dbReference type="RefSeq" id="WP_118875663.1">
    <property type="nucleotide sequence ID" value="NZ_QWEI01000002.1"/>
</dbReference>
<keyword evidence="4 14" id="KW-0436">Ligase</keyword>
<feature type="binding site" evidence="14">
    <location>
        <position position="579"/>
    </location>
    <ligand>
        <name>Zn(2+)</name>
        <dbReference type="ChEBI" id="CHEBI:29105"/>
    </ligand>
</feature>
<dbReference type="InterPro" id="IPR009000">
    <property type="entry name" value="Transl_B-barrel_sf"/>
</dbReference>
<dbReference type="HAMAP" id="MF_00036_B">
    <property type="entry name" value="Ala_tRNA_synth_B"/>
    <property type="match status" value="1"/>
</dbReference>
<comment type="function">
    <text evidence="12 14">Catalyzes the attachment of alanine to tRNA(Ala) in a two-step reaction: alanine is first activated by ATP to form Ala-AMP and then transferred to the acceptor end of tRNA(Ala). Also edits incorrectly charged Ser-tRNA(Ala) and Gly-tRNA(Ala) via its editing domain.</text>
</comment>
<dbReference type="PANTHER" id="PTHR11777:SF9">
    <property type="entry name" value="ALANINE--TRNA LIGASE, CYTOPLASMIC"/>
    <property type="match status" value="1"/>
</dbReference>
<evidence type="ECO:0000256" key="12">
    <source>
        <dbReference type="ARBA" id="ARBA00024779"/>
    </source>
</evidence>
<keyword evidence="10 14" id="KW-0648">Protein biosynthesis</keyword>
<dbReference type="InterPro" id="IPR050058">
    <property type="entry name" value="Ala-tRNA_ligase"/>
</dbReference>
<evidence type="ECO:0000256" key="14">
    <source>
        <dbReference type="HAMAP-Rule" id="MF_00036"/>
    </source>
</evidence>
<evidence type="ECO:0000256" key="3">
    <source>
        <dbReference type="ARBA" id="ARBA00022555"/>
    </source>
</evidence>
<organism evidence="17 18">
    <name type="scientific">Ureibacillus yapensis</name>
    <dbReference type="NCBI Taxonomy" id="2304605"/>
    <lineage>
        <taxon>Bacteria</taxon>
        <taxon>Bacillati</taxon>
        <taxon>Bacillota</taxon>
        <taxon>Bacilli</taxon>
        <taxon>Bacillales</taxon>
        <taxon>Caryophanaceae</taxon>
        <taxon>Ureibacillus</taxon>
    </lineage>
</organism>
<evidence type="ECO:0000256" key="11">
    <source>
        <dbReference type="ARBA" id="ARBA00023146"/>
    </source>
</evidence>
<keyword evidence="7 14" id="KW-0862">Zinc</keyword>
<evidence type="ECO:0000256" key="4">
    <source>
        <dbReference type="ARBA" id="ARBA00022598"/>
    </source>
</evidence>
<dbReference type="GO" id="GO:0005524">
    <property type="term" value="F:ATP binding"/>
    <property type="evidence" value="ECO:0007669"/>
    <property type="project" value="UniProtKB-UniRule"/>
</dbReference>
<dbReference type="Pfam" id="PF07973">
    <property type="entry name" value="tRNA_SAD"/>
    <property type="match status" value="1"/>
</dbReference>
<dbReference type="GO" id="GO:0140096">
    <property type="term" value="F:catalytic activity, acting on a protein"/>
    <property type="evidence" value="ECO:0007669"/>
    <property type="project" value="UniProtKB-ARBA"/>
</dbReference>
<proteinExistence type="inferred from homology"/>
<keyword evidence="9 14" id="KW-0694">RNA-binding</keyword>
<protein>
    <recommendedName>
        <fullName evidence="14">Alanine--tRNA ligase</fullName>
        <ecNumber evidence="14">6.1.1.7</ecNumber>
    </recommendedName>
    <alternativeName>
        <fullName evidence="14">Alanyl-tRNA synthetase</fullName>
        <shortName evidence="14">AlaRS</shortName>
    </alternativeName>
</protein>
<dbReference type="Gene3D" id="3.30.980.10">
    <property type="entry name" value="Threonyl-trna Synthetase, Chain A, domain 2"/>
    <property type="match status" value="1"/>
</dbReference>
<keyword evidence="6 14" id="KW-0547">Nucleotide-binding</keyword>
<evidence type="ECO:0000256" key="6">
    <source>
        <dbReference type="ARBA" id="ARBA00022741"/>
    </source>
</evidence>
<dbReference type="InterPro" id="IPR045864">
    <property type="entry name" value="aa-tRNA-synth_II/BPL/LPL"/>
</dbReference>
<dbReference type="SMART" id="SM00863">
    <property type="entry name" value="tRNA_SAD"/>
    <property type="match status" value="1"/>
</dbReference>
<evidence type="ECO:0000256" key="5">
    <source>
        <dbReference type="ARBA" id="ARBA00022723"/>
    </source>
</evidence>
<dbReference type="FunFam" id="3.30.980.10:FF:000004">
    <property type="entry name" value="Alanine--tRNA ligase, cytoplasmic"/>
    <property type="match status" value="1"/>
</dbReference>
<feature type="binding site" evidence="14">
    <location>
        <position position="575"/>
    </location>
    <ligand>
        <name>Zn(2+)</name>
        <dbReference type="ChEBI" id="CHEBI:29105"/>
    </ligand>
</feature>
<dbReference type="EMBL" id="QWEI01000002">
    <property type="protein sequence ID" value="RHW38631.1"/>
    <property type="molecule type" value="Genomic_DNA"/>
</dbReference>
<dbReference type="SUPFAM" id="SSF55681">
    <property type="entry name" value="Class II aaRS and biotin synthetases"/>
    <property type="match status" value="1"/>
</dbReference>
<evidence type="ECO:0000259" key="16">
    <source>
        <dbReference type="PROSITE" id="PS50860"/>
    </source>
</evidence>
<keyword evidence="8 14" id="KW-0067">ATP-binding</keyword>
<dbReference type="NCBIfam" id="TIGR00344">
    <property type="entry name" value="alaS"/>
    <property type="match status" value="1"/>
</dbReference>
<dbReference type="FunFam" id="3.10.310.40:FF:000001">
    <property type="entry name" value="Alanine--tRNA ligase"/>
    <property type="match status" value="1"/>
</dbReference>
<feature type="binding site" evidence="14">
    <location>
        <position position="681"/>
    </location>
    <ligand>
        <name>Zn(2+)</name>
        <dbReference type="ChEBI" id="CHEBI:29105"/>
    </ligand>
</feature>
<comment type="subcellular location">
    <subcellularLocation>
        <location evidence="14">Cytoplasm</location>
    </subcellularLocation>
</comment>
<keyword evidence="18" id="KW-1185">Reference proteome</keyword>
<dbReference type="InterPro" id="IPR012947">
    <property type="entry name" value="tRNA_SAD"/>
</dbReference>
<keyword evidence="2 14" id="KW-0963">Cytoplasm</keyword>
<comment type="caution">
    <text evidence="17">The sequence shown here is derived from an EMBL/GenBank/DDBJ whole genome shotgun (WGS) entry which is preliminary data.</text>
</comment>
<dbReference type="SUPFAM" id="SSF50447">
    <property type="entry name" value="Translation proteins"/>
    <property type="match status" value="1"/>
</dbReference>
<reference evidence="17 18" key="1">
    <citation type="submission" date="2018-08" db="EMBL/GenBank/DDBJ databases">
        <title>Lysinibacillus sp. YLB-03 draft genome sequence.</title>
        <authorList>
            <person name="Yu L."/>
        </authorList>
    </citation>
    <scope>NUCLEOTIDE SEQUENCE [LARGE SCALE GENOMIC DNA]</scope>
    <source>
        <strain evidence="17 18">YLB-03</strain>
    </source>
</reference>
<dbReference type="Gene3D" id="6.10.250.550">
    <property type="match status" value="1"/>
</dbReference>
<dbReference type="Gene3D" id="2.40.30.130">
    <property type="match status" value="1"/>
</dbReference>
<comment type="domain">
    <text evidence="14">Consists of three domains; the N-terminal catalytic domain, the editing domain and the C-terminal C-Ala domain. The editing domain removes incorrectly charged amino acids, while the C-Ala domain, along with tRNA(Ala), serves as a bridge to cooperatively bring together the editing and aminoacylation centers thus stimulating deacylation of misacylated tRNAs.</text>
</comment>
<evidence type="ECO:0000256" key="15">
    <source>
        <dbReference type="SAM" id="Coils"/>
    </source>
</evidence>
<evidence type="ECO:0000256" key="13">
    <source>
        <dbReference type="ARBA" id="ARBA00048300"/>
    </source>
</evidence>
<keyword evidence="5 14" id="KW-0479">Metal-binding</keyword>
<dbReference type="GO" id="GO:0002161">
    <property type="term" value="F:aminoacyl-tRNA deacylase activity"/>
    <property type="evidence" value="ECO:0007669"/>
    <property type="project" value="TreeGrafter"/>
</dbReference>
<dbReference type="FunFam" id="2.40.30.130:FF:000001">
    <property type="entry name" value="Alanine--tRNA ligase"/>
    <property type="match status" value="1"/>
</dbReference>
<evidence type="ECO:0000256" key="7">
    <source>
        <dbReference type="ARBA" id="ARBA00022833"/>
    </source>
</evidence>
<dbReference type="GO" id="GO:0008270">
    <property type="term" value="F:zinc ion binding"/>
    <property type="evidence" value="ECO:0007669"/>
    <property type="project" value="UniProtKB-UniRule"/>
</dbReference>
<keyword evidence="3 14" id="KW-0820">tRNA-binding</keyword>
<dbReference type="SUPFAM" id="SSF55186">
    <property type="entry name" value="ThrRS/AlaRS common domain"/>
    <property type="match status" value="1"/>
</dbReference>
<dbReference type="PRINTS" id="PR00980">
    <property type="entry name" value="TRNASYNTHALA"/>
</dbReference>
<dbReference type="InterPro" id="IPR018165">
    <property type="entry name" value="Ala-tRNA-synth_IIc_core"/>
</dbReference>
<dbReference type="Gene3D" id="3.10.310.40">
    <property type="match status" value="1"/>
</dbReference>
<dbReference type="InterPro" id="IPR018162">
    <property type="entry name" value="Ala-tRNA-ligase_IIc_anticod-bd"/>
</dbReference>
<name>A0A396SB94_9BACL</name>
<dbReference type="Pfam" id="PF02272">
    <property type="entry name" value="DHHA1"/>
    <property type="match status" value="1"/>
</dbReference>